<evidence type="ECO:0000313" key="2">
    <source>
        <dbReference type="Proteomes" id="UP000481153"/>
    </source>
</evidence>
<reference evidence="1 2" key="1">
    <citation type="submission" date="2019-07" db="EMBL/GenBank/DDBJ databases">
        <title>Genomics analysis of Aphanomyces spp. identifies a new class of oomycete effector associated with host adaptation.</title>
        <authorList>
            <person name="Gaulin E."/>
        </authorList>
    </citation>
    <scope>NUCLEOTIDE SEQUENCE [LARGE SCALE GENOMIC DNA]</scope>
    <source>
        <strain evidence="1 2">ATCC 201684</strain>
    </source>
</reference>
<organism evidence="1 2">
    <name type="scientific">Aphanomyces euteiches</name>
    <dbReference type="NCBI Taxonomy" id="100861"/>
    <lineage>
        <taxon>Eukaryota</taxon>
        <taxon>Sar</taxon>
        <taxon>Stramenopiles</taxon>
        <taxon>Oomycota</taxon>
        <taxon>Saprolegniomycetes</taxon>
        <taxon>Saprolegniales</taxon>
        <taxon>Verrucalvaceae</taxon>
        <taxon>Aphanomyces</taxon>
    </lineage>
</organism>
<dbReference type="AlphaFoldDB" id="A0A6G0X3S6"/>
<proteinExistence type="predicted"/>
<dbReference type="SUPFAM" id="SSF52047">
    <property type="entry name" value="RNI-like"/>
    <property type="match status" value="1"/>
</dbReference>
<gene>
    <name evidence="1" type="ORF">Ae201684_008821</name>
</gene>
<dbReference type="Proteomes" id="UP000481153">
    <property type="component" value="Unassembled WGS sequence"/>
</dbReference>
<sequence length="154" mass="17354">MELAPRRHVLHGLSEHTLECIALYIVGCESLFSFLCSPHSRVIQALAKICTMRFNPKKARCIARRLCFVHTFSTFRTLRIIAHFQIVNGQDQFFNALVASSITTRGRIRLQLNSYKLTDVAASTLPRALQVIKTLAFLSLESNPIFSDECAAKT</sequence>
<evidence type="ECO:0000313" key="1">
    <source>
        <dbReference type="EMBL" id="KAF0734580.1"/>
    </source>
</evidence>
<name>A0A6G0X3S6_9STRA</name>
<keyword evidence="2" id="KW-1185">Reference proteome</keyword>
<dbReference type="EMBL" id="VJMJ01000111">
    <property type="protein sequence ID" value="KAF0734580.1"/>
    <property type="molecule type" value="Genomic_DNA"/>
</dbReference>
<accession>A0A6G0X3S6</accession>
<protein>
    <submittedName>
        <fullName evidence="1">Uncharacterized protein</fullName>
    </submittedName>
</protein>
<comment type="caution">
    <text evidence="1">The sequence shown here is derived from an EMBL/GenBank/DDBJ whole genome shotgun (WGS) entry which is preliminary data.</text>
</comment>